<dbReference type="InterPro" id="IPR036388">
    <property type="entry name" value="WH-like_DNA-bd_sf"/>
</dbReference>
<evidence type="ECO:0000313" key="7">
    <source>
        <dbReference type="Proteomes" id="UP001519332"/>
    </source>
</evidence>
<keyword evidence="7" id="KW-1185">Reference proteome</keyword>
<dbReference type="SUPFAM" id="SSF46894">
    <property type="entry name" value="C-terminal effector domain of the bipartite response regulators"/>
    <property type="match status" value="1"/>
</dbReference>
<sequence>MITIVAVDDHPMLLKGLQACLDDIGDLELTAVYPSVSALVDSCVRASVVLLDILLPGEPDVADNIRRIRESGAQVVLYTSESRPGILREAVDCGALGLVLKGDPEERIIEAVRAAAAGEHFVSSQLAYSMITDPRADVRLTAREREVLTLVAKGLPRRLIAKQLGISENTLPTYLTRASQRYADAHHPAASPSELAAFALQDGYIELSSERRPMP</sequence>
<keyword evidence="2 6" id="KW-0238">DNA-binding</keyword>
<organism evidence="6 7">
    <name type="scientific">Kibdelosporangium banguiense</name>
    <dbReference type="NCBI Taxonomy" id="1365924"/>
    <lineage>
        <taxon>Bacteria</taxon>
        <taxon>Bacillati</taxon>
        <taxon>Actinomycetota</taxon>
        <taxon>Actinomycetes</taxon>
        <taxon>Pseudonocardiales</taxon>
        <taxon>Pseudonocardiaceae</taxon>
        <taxon>Kibdelosporangium</taxon>
    </lineage>
</organism>
<dbReference type="InterPro" id="IPR016032">
    <property type="entry name" value="Sig_transdc_resp-reg_C-effctor"/>
</dbReference>
<accession>A0ABS4TKA4</accession>
<reference evidence="6 7" key="1">
    <citation type="submission" date="2021-03" db="EMBL/GenBank/DDBJ databases">
        <title>Sequencing the genomes of 1000 actinobacteria strains.</title>
        <authorList>
            <person name="Klenk H.-P."/>
        </authorList>
    </citation>
    <scope>NUCLEOTIDE SEQUENCE [LARGE SCALE GENOMIC DNA]</scope>
    <source>
        <strain evidence="6 7">DSM 46670</strain>
    </source>
</reference>
<dbReference type="CDD" id="cd06170">
    <property type="entry name" value="LuxR_C_like"/>
    <property type="match status" value="1"/>
</dbReference>
<evidence type="ECO:0000313" key="6">
    <source>
        <dbReference type="EMBL" id="MBP2324853.1"/>
    </source>
</evidence>
<feature type="domain" description="Response regulatory" evidence="5">
    <location>
        <begin position="3"/>
        <end position="116"/>
    </location>
</feature>
<dbReference type="InterPro" id="IPR011006">
    <property type="entry name" value="CheY-like_superfamily"/>
</dbReference>
<dbReference type="InterPro" id="IPR039420">
    <property type="entry name" value="WalR-like"/>
</dbReference>
<dbReference type="Gene3D" id="1.10.10.10">
    <property type="entry name" value="Winged helix-like DNA-binding domain superfamily/Winged helix DNA-binding domain"/>
    <property type="match status" value="1"/>
</dbReference>
<comment type="caution">
    <text evidence="6">The sequence shown here is derived from an EMBL/GenBank/DDBJ whole genome shotgun (WGS) entry which is preliminary data.</text>
</comment>
<dbReference type="InterPro" id="IPR000792">
    <property type="entry name" value="Tscrpt_reg_LuxR_C"/>
</dbReference>
<dbReference type="Gene3D" id="3.40.50.2300">
    <property type="match status" value="1"/>
</dbReference>
<dbReference type="SMART" id="SM00421">
    <property type="entry name" value="HTH_LUXR"/>
    <property type="match status" value="1"/>
</dbReference>
<dbReference type="RefSeq" id="WP_209642125.1">
    <property type="nucleotide sequence ID" value="NZ_JAGINW010000001.1"/>
</dbReference>
<gene>
    <name evidence="6" type="ORF">JOF56_005238</name>
</gene>
<dbReference type="Pfam" id="PF00196">
    <property type="entry name" value="GerE"/>
    <property type="match status" value="1"/>
</dbReference>
<dbReference type="PROSITE" id="PS50043">
    <property type="entry name" value="HTH_LUXR_2"/>
    <property type="match status" value="1"/>
</dbReference>
<evidence type="ECO:0000259" key="5">
    <source>
        <dbReference type="PROSITE" id="PS50110"/>
    </source>
</evidence>
<evidence type="ECO:0000256" key="1">
    <source>
        <dbReference type="ARBA" id="ARBA00022553"/>
    </source>
</evidence>
<evidence type="ECO:0000259" key="4">
    <source>
        <dbReference type="PROSITE" id="PS50043"/>
    </source>
</evidence>
<dbReference type="CDD" id="cd17535">
    <property type="entry name" value="REC_NarL-like"/>
    <property type="match status" value="1"/>
</dbReference>
<dbReference type="Pfam" id="PF00072">
    <property type="entry name" value="Response_reg"/>
    <property type="match status" value="1"/>
</dbReference>
<dbReference type="PROSITE" id="PS50110">
    <property type="entry name" value="RESPONSE_REGULATORY"/>
    <property type="match status" value="1"/>
</dbReference>
<feature type="modified residue" description="4-aspartylphosphate" evidence="3">
    <location>
        <position position="52"/>
    </location>
</feature>
<evidence type="ECO:0000256" key="2">
    <source>
        <dbReference type="ARBA" id="ARBA00023125"/>
    </source>
</evidence>
<dbReference type="SUPFAM" id="SSF52172">
    <property type="entry name" value="CheY-like"/>
    <property type="match status" value="1"/>
</dbReference>
<proteinExistence type="predicted"/>
<dbReference type="PRINTS" id="PR00038">
    <property type="entry name" value="HTHLUXR"/>
</dbReference>
<keyword evidence="1 3" id="KW-0597">Phosphoprotein</keyword>
<dbReference type="PANTHER" id="PTHR43214">
    <property type="entry name" value="TWO-COMPONENT RESPONSE REGULATOR"/>
    <property type="match status" value="1"/>
</dbReference>
<dbReference type="InterPro" id="IPR058245">
    <property type="entry name" value="NreC/VraR/RcsB-like_REC"/>
</dbReference>
<dbReference type="Proteomes" id="UP001519332">
    <property type="component" value="Unassembled WGS sequence"/>
</dbReference>
<evidence type="ECO:0000256" key="3">
    <source>
        <dbReference type="PROSITE-ProRule" id="PRU00169"/>
    </source>
</evidence>
<dbReference type="InterPro" id="IPR001789">
    <property type="entry name" value="Sig_transdc_resp-reg_receiver"/>
</dbReference>
<dbReference type="GO" id="GO:0003677">
    <property type="term" value="F:DNA binding"/>
    <property type="evidence" value="ECO:0007669"/>
    <property type="project" value="UniProtKB-KW"/>
</dbReference>
<feature type="domain" description="HTH luxR-type" evidence="4">
    <location>
        <begin position="133"/>
        <end position="203"/>
    </location>
</feature>
<name>A0ABS4TKA4_9PSEU</name>
<dbReference type="EMBL" id="JAGINW010000001">
    <property type="protein sequence ID" value="MBP2324853.1"/>
    <property type="molecule type" value="Genomic_DNA"/>
</dbReference>
<dbReference type="SMART" id="SM00448">
    <property type="entry name" value="REC"/>
    <property type="match status" value="1"/>
</dbReference>
<protein>
    <submittedName>
        <fullName evidence="6">DNA-binding NarL/FixJ family response regulator</fullName>
    </submittedName>
</protein>